<organism evidence="1">
    <name type="scientific">Thermofilum adornatum</name>
    <dbReference type="NCBI Taxonomy" id="1365176"/>
    <lineage>
        <taxon>Archaea</taxon>
        <taxon>Thermoproteota</taxon>
        <taxon>Thermoprotei</taxon>
        <taxon>Thermofilales</taxon>
        <taxon>Thermofilaceae</taxon>
        <taxon>Thermofilum</taxon>
    </lineage>
</organism>
<evidence type="ECO:0000313" key="1">
    <source>
        <dbReference type="EMBL" id="HDP16094.1"/>
    </source>
</evidence>
<sequence>MHDLIVSRRFVSHVVKSARLIERKYNIKLPKRVIEVYLDDTHDLLFIRFKEPQGIEAGEPLPTRTIATIFIEEKTGEITALKIVGLSDLLQELAMA</sequence>
<comment type="caution">
    <text evidence="1">The sequence shown here is derived from an EMBL/GenBank/DDBJ whole genome shotgun (WGS) entry which is preliminary data.</text>
</comment>
<gene>
    <name evidence="1" type="ORF">ENN26_10030</name>
</gene>
<name>A0A7C1CGZ4_9CREN</name>
<dbReference type="EMBL" id="DSAY01000190">
    <property type="protein sequence ID" value="HDP16094.1"/>
    <property type="molecule type" value="Genomic_DNA"/>
</dbReference>
<evidence type="ECO:0008006" key="2">
    <source>
        <dbReference type="Google" id="ProtNLM"/>
    </source>
</evidence>
<reference evidence="1" key="1">
    <citation type="journal article" date="2020" name="mSystems">
        <title>Genome- and Community-Level Interaction Insights into Carbon Utilization and Element Cycling Functions of Hydrothermarchaeota in Hydrothermal Sediment.</title>
        <authorList>
            <person name="Zhou Z."/>
            <person name="Liu Y."/>
            <person name="Xu W."/>
            <person name="Pan J."/>
            <person name="Luo Z.H."/>
            <person name="Li M."/>
        </authorList>
    </citation>
    <scope>NUCLEOTIDE SEQUENCE [LARGE SCALE GENOMIC DNA]</scope>
    <source>
        <strain evidence="1">SpSt-116</strain>
    </source>
</reference>
<dbReference type="AlphaFoldDB" id="A0A7C1CGZ4"/>
<proteinExistence type="predicted"/>
<protein>
    <recommendedName>
        <fullName evidence="2">DUF2283 domain-containing protein</fullName>
    </recommendedName>
</protein>
<accession>A0A7C1CGZ4</accession>